<accession>A0A4D6KPN0</accession>
<reference evidence="1 2" key="1">
    <citation type="submission" date="2019-04" db="EMBL/GenBank/DDBJ databases">
        <title>An improved genome assembly and genetic linkage map for asparagus bean, Vigna unguiculata ssp. sesquipedialis.</title>
        <authorList>
            <person name="Xia Q."/>
            <person name="Zhang R."/>
            <person name="Dong Y."/>
        </authorList>
    </citation>
    <scope>NUCLEOTIDE SEQUENCE [LARGE SCALE GENOMIC DNA]</scope>
    <source>
        <tissue evidence="1">Leaf</tissue>
    </source>
</reference>
<gene>
    <name evidence="1" type="ORF">DEO72_LG1g1223</name>
</gene>
<dbReference type="AlphaFoldDB" id="A0A4D6KPN0"/>
<proteinExistence type="predicted"/>
<protein>
    <submittedName>
        <fullName evidence="1">Uncharacterized protein</fullName>
    </submittedName>
</protein>
<name>A0A4D6KPN0_VIGUN</name>
<evidence type="ECO:0000313" key="1">
    <source>
        <dbReference type="EMBL" id="QCD77597.1"/>
    </source>
</evidence>
<sequence>MASTVMECSGATPWIHCMKSINAVCRIDWPLFRETHDSSSALNANVAPKGRNSKLRYGICFGWGPSSYNDIQTRI</sequence>
<organism evidence="1 2">
    <name type="scientific">Vigna unguiculata</name>
    <name type="common">Cowpea</name>
    <dbReference type="NCBI Taxonomy" id="3917"/>
    <lineage>
        <taxon>Eukaryota</taxon>
        <taxon>Viridiplantae</taxon>
        <taxon>Streptophyta</taxon>
        <taxon>Embryophyta</taxon>
        <taxon>Tracheophyta</taxon>
        <taxon>Spermatophyta</taxon>
        <taxon>Magnoliopsida</taxon>
        <taxon>eudicotyledons</taxon>
        <taxon>Gunneridae</taxon>
        <taxon>Pentapetalae</taxon>
        <taxon>rosids</taxon>
        <taxon>fabids</taxon>
        <taxon>Fabales</taxon>
        <taxon>Fabaceae</taxon>
        <taxon>Papilionoideae</taxon>
        <taxon>50 kb inversion clade</taxon>
        <taxon>NPAAA clade</taxon>
        <taxon>indigoferoid/millettioid clade</taxon>
        <taxon>Phaseoleae</taxon>
        <taxon>Vigna</taxon>
    </lineage>
</organism>
<dbReference type="EMBL" id="CP039345">
    <property type="protein sequence ID" value="QCD77597.1"/>
    <property type="molecule type" value="Genomic_DNA"/>
</dbReference>
<keyword evidence="2" id="KW-1185">Reference proteome</keyword>
<evidence type="ECO:0000313" key="2">
    <source>
        <dbReference type="Proteomes" id="UP000501690"/>
    </source>
</evidence>
<dbReference type="Proteomes" id="UP000501690">
    <property type="component" value="Linkage Group LG1"/>
</dbReference>